<reference evidence="5" key="1">
    <citation type="submission" date="2017-05" db="UniProtKB">
        <authorList>
            <consortium name="EnsemblMetazoa"/>
        </authorList>
    </citation>
    <scope>IDENTIFICATION</scope>
</reference>
<dbReference type="PANTHER" id="PTHR14309">
    <property type="entry name" value="EXPRESSED PROTEIN"/>
    <property type="match status" value="1"/>
</dbReference>
<dbReference type="SMART" id="SM00233">
    <property type="entry name" value="PH"/>
    <property type="match status" value="1"/>
</dbReference>
<evidence type="ECO:0000256" key="2">
    <source>
        <dbReference type="ARBA" id="ARBA00023136"/>
    </source>
</evidence>
<feature type="region of interest" description="Disordered" evidence="3">
    <location>
        <begin position="1"/>
        <end position="26"/>
    </location>
</feature>
<feature type="compositionally biased region" description="Pro residues" evidence="3">
    <location>
        <begin position="172"/>
        <end position="193"/>
    </location>
</feature>
<sequence length="429" mass="47819">MASPSSLHRSEPLQSSTPQKQEELLQKEAGREGLSPLILSSGYLTKRSSGRLRTRWLRRWWQLLGDGTLIYFKGEERIRVLAEIDIAHTCYDVRLGSEQCPVSFPTIIPSNCCLSFSVLKRTYYLFAPSPSEAAKWSNALHQTSYILNRSRPRELSVNPAILVAAEELEGLPPAPPSVPPPPSSHKAPPPPPLSSSMESEDEPRELRKKFQSYTRGANYSVPDLRIEYGGGGGGMKHHTRYLHNNSYLATGNSSQQSQSSSVSSTSHPPSYQPMVNSSMDTPETKRKKQGPRKAPKPSIKRTQTPFTLKTETGGAGEASGSVMGYNDENKRKSSAIRSYEANVWVKEELRKLVEQIKLNGRHINSNKYSITFGHLMDKTDGMFEAILGTLLTARRHQIVHFEGDVLLKGEHDSSVITLLDDTLTYNKKQ</sequence>
<dbReference type="SMART" id="SM01283">
    <property type="entry name" value="Costars"/>
    <property type="match status" value="1"/>
</dbReference>
<feature type="compositionally biased region" description="Low complexity" evidence="3">
    <location>
        <begin position="253"/>
        <end position="266"/>
    </location>
</feature>
<name>A0A1X7TV25_AMPQE</name>
<dbReference type="InterPro" id="IPR039680">
    <property type="entry name" value="PLEKHB1/2"/>
</dbReference>
<dbReference type="InterPro" id="IPR038095">
    <property type="entry name" value="Costars_sf"/>
</dbReference>
<feature type="compositionally biased region" description="Polar residues" evidence="3">
    <location>
        <begin position="300"/>
        <end position="310"/>
    </location>
</feature>
<feature type="compositionally biased region" description="Polar residues" evidence="3">
    <location>
        <begin position="267"/>
        <end position="281"/>
    </location>
</feature>
<organism evidence="5">
    <name type="scientific">Amphimedon queenslandica</name>
    <name type="common">Sponge</name>
    <dbReference type="NCBI Taxonomy" id="400682"/>
    <lineage>
        <taxon>Eukaryota</taxon>
        <taxon>Metazoa</taxon>
        <taxon>Porifera</taxon>
        <taxon>Demospongiae</taxon>
        <taxon>Heteroscleromorpha</taxon>
        <taxon>Haplosclerida</taxon>
        <taxon>Niphatidae</taxon>
        <taxon>Amphimedon</taxon>
    </lineage>
</organism>
<dbReference type="PANTHER" id="PTHR14309:SF10">
    <property type="entry name" value="PH DOMAIN-CONTAINING PROTEIN"/>
    <property type="match status" value="1"/>
</dbReference>
<feature type="compositionally biased region" description="Basic residues" evidence="3">
    <location>
        <begin position="285"/>
        <end position="299"/>
    </location>
</feature>
<dbReference type="InterPro" id="IPR001849">
    <property type="entry name" value="PH_domain"/>
</dbReference>
<dbReference type="Pfam" id="PF14705">
    <property type="entry name" value="Costars"/>
    <property type="match status" value="1"/>
</dbReference>
<dbReference type="GO" id="GO:0045595">
    <property type="term" value="P:regulation of cell differentiation"/>
    <property type="evidence" value="ECO:0007669"/>
    <property type="project" value="TreeGrafter"/>
</dbReference>
<dbReference type="InterPro" id="IPR027817">
    <property type="entry name" value="Costars_dom"/>
</dbReference>
<evidence type="ECO:0000313" key="5">
    <source>
        <dbReference type="EnsemblMetazoa" id="Aqu2.1.19137_001"/>
    </source>
</evidence>
<feature type="region of interest" description="Disordered" evidence="3">
    <location>
        <begin position="172"/>
        <end position="214"/>
    </location>
</feature>
<evidence type="ECO:0000256" key="1">
    <source>
        <dbReference type="ARBA" id="ARBA00004370"/>
    </source>
</evidence>
<dbReference type="AlphaFoldDB" id="A0A1X7TV25"/>
<feature type="compositionally biased region" description="Polar residues" evidence="3">
    <location>
        <begin position="1"/>
        <end position="19"/>
    </location>
</feature>
<dbReference type="InterPro" id="IPR011993">
    <property type="entry name" value="PH-like_dom_sf"/>
</dbReference>
<dbReference type="InParanoid" id="A0A1X7TV25"/>
<keyword evidence="2" id="KW-0472">Membrane</keyword>
<dbReference type="PROSITE" id="PS50003">
    <property type="entry name" value="PH_DOMAIN"/>
    <property type="match status" value="1"/>
</dbReference>
<proteinExistence type="predicted"/>
<dbReference type="EnsemblMetazoa" id="Aqu2.1.19137_001">
    <property type="protein sequence ID" value="Aqu2.1.19137_001"/>
    <property type="gene ID" value="Aqu2.1.19137"/>
</dbReference>
<protein>
    <recommendedName>
        <fullName evidence="4">PH domain-containing protein</fullName>
    </recommendedName>
</protein>
<feature type="domain" description="PH" evidence="4">
    <location>
        <begin position="37"/>
        <end position="145"/>
    </location>
</feature>
<accession>A0A1X7TV25</accession>
<comment type="subcellular location">
    <subcellularLocation>
        <location evidence="1">Membrane</location>
    </subcellularLocation>
</comment>
<evidence type="ECO:0000256" key="3">
    <source>
        <dbReference type="SAM" id="MobiDB-lite"/>
    </source>
</evidence>
<dbReference type="Pfam" id="PF00169">
    <property type="entry name" value="PH"/>
    <property type="match status" value="1"/>
</dbReference>
<dbReference type="Gene3D" id="1.10.10.1540">
    <property type="entry name" value="Costar domain"/>
    <property type="match status" value="1"/>
</dbReference>
<dbReference type="GO" id="GO:0016020">
    <property type="term" value="C:membrane"/>
    <property type="evidence" value="ECO:0007669"/>
    <property type="project" value="UniProtKB-SubCell"/>
</dbReference>
<feature type="region of interest" description="Disordered" evidence="3">
    <location>
        <begin position="248"/>
        <end position="327"/>
    </location>
</feature>
<evidence type="ECO:0000259" key="4">
    <source>
        <dbReference type="PROSITE" id="PS50003"/>
    </source>
</evidence>
<dbReference type="SUPFAM" id="SSF50729">
    <property type="entry name" value="PH domain-like"/>
    <property type="match status" value="1"/>
</dbReference>
<dbReference type="Gene3D" id="2.30.29.30">
    <property type="entry name" value="Pleckstrin-homology domain (PH domain)/Phosphotyrosine-binding domain (PTB)"/>
    <property type="match status" value="1"/>
</dbReference>